<accession>A0A151B5G1</accession>
<proteinExistence type="predicted"/>
<dbReference type="InterPro" id="IPR012547">
    <property type="entry name" value="PDDEXK_9"/>
</dbReference>
<dbReference type="PANTHER" id="PTHR34825">
    <property type="entry name" value="CONSERVED PROTEIN, WITH A WEAK D-GALACTARATE DEHYDRATASE/ALTRONATE HYDROLASE DOMAIN"/>
    <property type="match status" value="1"/>
</dbReference>
<evidence type="ECO:0000313" key="2">
    <source>
        <dbReference type="EMBL" id="KYH35154.1"/>
    </source>
</evidence>
<dbReference type="PANTHER" id="PTHR34825:SF1">
    <property type="entry name" value="AAA-ATPASE-LIKE DOMAIN-CONTAINING PROTEIN"/>
    <property type="match status" value="1"/>
</dbReference>
<dbReference type="PATRIC" id="fig|1121338.3.peg.1004"/>
<dbReference type="Pfam" id="PF09820">
    <property type="entry name" value="AAA-ATPase_like"/>
    <property type="match status" value="1"/>
</dbReference>
<reference evidence="2 3" key="1">
    <citation type="submission" date="2016-02" db="EMBL/GenBank/DDBJ databases">
        <title>Genome sequence of Clostridium tepidiprofundi DSM 19306.</title>
        <authorList>
            <person name="Poehlein A."/>
            <person name="Daniel R."/>
        </authorList>
    </citation>
    <scope>NUCLEOTIDE SEQUENCE [LARGE SCALE GENOMIC DNA]</scope>
    <source>
        <strain evidence="2 3">DSM 19306</strain>
    </source>
</reference>
<dbReference type="STRING" id="1121338.CLTEP_09740"/>
<feature type="domain" description="AAA-ATPase-like" evidence="1">
    <location>
        <begin position="6"/>
        <end position="230"/>
    </location>
</feature>
<dbReference type="AlphaFoldDB" id="A0A151B5G1"/>
<evidence type="ECO:0000313" key="3">
    <source>
        <dbReference type="Proteomes" id="UP000075531"/>
    </source>
</evidence>
<organism evidence="2 3">
    <name type="scientific">Clostridium tepidiprofundi DSM 19306</name>
    <dbReference type="NCBI Taxonomy" id="1121338"/>
    <lineage>
        <taxon>Bacteria</taxon>
        <taxon>Bacillati</taxon>
        <taxon>Bacillota</taxon>
        <taxon>Clostridia</taxon>
        <taxon>Eubacteriales</taxon>
        <taxon>Clostridiaceae</taxon>
        <taxon>Clostridium</taxon>
    </lineage>
</organism>
<name>A0A151B5G1_9CLOT</name>
<comment type="caution">
    <text evidence="2">The sequence shown here is derived from an EMBL/GenBank/DDBJ whole genome shotgun (WGS) entry which is preliminary data.</text>
</comment>
<dbReference type="Pfam" id="PF08011">
    <property type="entry name" value="PDDEXK_9"/>
    <property type="match status" value="1"/>
</dbReference>
<dbReference type="EMBL" id="LTBA01000006">
    <property type="protein sequence ID" value="KYH35154.1"/>
    <property type="molecule type" value="Genomic_DNA"/>
</dbReference>
<dbReference type="InterPro" id="IPR018631">
    <property type="entry name" value="AAA-ATPase-like_dom"/>
</dbReference>
<dbReference type="Proteomes" id="UP000075531">
    <property type="component" value="Unassembled WGS sequence"/>
</dbReference>
<dbReference type="OrthoDB" id="1050390at2"/>
<keyword evidence="3" id="KW-1185">Reference proteome</keyword>
<dbReference type="RefSeq" id="WP_066823369.1">
    <property type="nucleotide sequence ID" value="NZ_LTBA01000006.1"/>
</dbReference>
<protein>
    <submittedName>
        <fullName evidence="2">Putative AAA-ATPase</fullName>
    </submittedName>
</protein>
<sequence length="560" mass="66068">MKKRIPIGVSDFKSIIEENYYFVDKSLFIKEVIEDGSKVILIPRPRRFGKTLNLSMLKYFYEKESCDNRYLFSNLKINKFKEVMDIQGKYPVIYITFKDEKHSQWERCLSSLERLIKSEFGKHSYILKSDVLAEYEKEEVLDILYGRASHDTYIDGLKLLSEYLYRYYNKKVVILIDEYDVPIQSGFLYGYYDKVIEFMRIFLSGGLKDNVYLEKSVLTGILRVAKESIFSGLNNLDVSTILSYNFDSWFGFLDEEVEELFKYYNIEYDMDNVRNWYNGYIFGDKVIYNPWSVLKYAKSYREGFKPYWVNTSSNDLVKRILSRGGEKLKIELESLIKGEPIEKIVNQDIVIKDIDSSSENTWSFLLFSGYLKVCDRKWKEGDLYCKLTIPNLEVKYLYKQIIKSWFNENVSSDNFNIMLKSLITGDIETFDILFSEYVLKSLSYFDVGSTESEKVYHAFVLGMLVSLNKDYYVKSNRESGYGRYDVMIIPKDINKKGIIIEFKKVFAKEDLEKAALKALKQIREKKYRQELIYRGVKDIIELAIVFEGKNVFIKKNMQSL</sequence>
<evidence type="ECO:0000259" key="1">
    <source>
        <dbReference type="Pfam" id="PF09820"/>
    </source>
</evidence>
<gene>
    <name evidence="2" type="ORF">CLTEP_09740</name>
</gene>